<accession>A0A8X8K6T3</accession>
<gene>
    <name evidence="3" type="ORF">H3963_08245</name>
</gene>
<feature type="transmembrane region" description="Helical" evidence="2">
    <location>
        <begin position="68"/>
        <end position="91"/>
    </location>
</feature>
<dbReference type="EMBL" id="JACGQI010000013">
    <property type="protein sequence ID" value="MBF2230414.1"/>
    <property type="molecule type" value="Genomic_DNA"/>
</dbReference>
<feature type="coiled-coil region" evidence="1">
    <location>
        <begin position="7"/>
        <end position="54"/>
    </location>
</feature>
<sequence>MIFYLKYKQLKEEVKKVEKENKMLRIKLSHTTKLRKQNIENHKLKKEVNDLRKYVRENPEKVTNYKILFYHFVINGVICVLLISVVLWICFFMNIPYSYKRFLLPLLITISGVIFNNISESSINFLEKRFLKNSKHSDDERPEDLLIGKILSNVIYIFLIALTLLIYNNSPVYHSTINSDNNNIEFKGLGKKEKKINEILKNEYYQIDIKEKEKNK</sequence>
<dbReference type="Proteomes" id="UP000648077">
    <property type="component" value="Unassembled WGS sequence"/>
</dbReference>
<dbReference type="AlphaFoldDB" id="A0A8X8K6T3"/>
<reference evidence="3" key="1">
    <citation type="submission" date="2020-08" db="EMBL/GenBank/DDBJ databases">
        <title>Changes in the skin microbiome associated with squamous cell carcinoma in transplant recipients.</title>
        <authorList>
            <person name="Zaugg J."/>
            <person name="Krueger A."/>
            <person name="Lachner N."/>
        </authorList>
    </citation>
    <scope>NUCLEOTIDE SEQUENCE</scope>
    <source>
        <strain evidence="3">R5988</strain>
    </source>
</reference>
<organism evidence="3 4">
    <name type="scientific">Staphylococcus epidermidis</name>
    <dbReference type="NCBI Taxonomy" id="1282"/>
    <lineage>
        <taxon>Bacteria</taxon>
        <taxon>Bacillati</taxon>
        <taxon>Bacillota</taxon>
        <taxon>Bacilli</taxon>
        <taxon>Bacillales</taxon>
        <taxon>Staphylococcaceae</taxon>
        <taxon>Staphylococcus</taxon>
    </lineage>
</organism>
<keyword evidence="2" id="KW-0812">Transmembrane</keyword>
<proteinExistence type="predicted"/>
<keyword evidence="2" id="KW-1133">Transmembrane helix</keyword>
<comment type="caution">
    <text evidence="3">The sequence shown here is derived from an EMBL/GenBank/DDBJ whole genome shotgun (WGS) entry which is preliminary data.</text>
</comment>
<evidence type="ECO:0000256" key="2">
    <source>
        <dbReference type="SAM" id="Phobius"/>
    </source>
</evidence>
<protein>
    <submittedName>
        <fullName evidence="3">Uncharacterized protein</fullName>
    </submittedName>
</protein>
<dbReference type="RefSeq" id="WP_002505564.1">
    <property type="nucleotide sequence ID" value="NZ_CP064467.1"/>
</dbReference>
<evidence type="ECO:0000313" key="3">
    <source>
        <dbReference type="EMBL" id="MBF2230414.1"/>
    </source>
</evidence>
<feature type="transmembrane region" description="Helical" evidence="2">
    <location>
        <begin position="103"/>
        <end position="126"/>
    </location>
</feature>
<evidence type="ECO:0000256" key="1">
    <source>
        <dbReference type="SAM" id="Coils"/>
    </source>
</evidence>
<name>A0A8X8K6T3_STAEP</name>
<feature type="transmembrane region" description="Helical" evidence="2">
    <location>
        <begin position="146"/>
        <end position="167"/>
    </location>
</feature>
<keyword evidence="2" id="KW-0472">Membrane</keyword>
<evidence type="ECO:0000313" key="4">
    <source>
        <dbReference type="Proteomes" id="UP000648077"/>
    </source>
</evidence>
<keyword evidence="1" id="KW-0175">Coiled coil</keyword>